<dbReference type="EMBL" id="JOJR01000281">
    <property type="protein sequence ID" value="RCN40528.1"/>
    <property type="molecule type" value="Genomic_DNA"/>
</dbReference>
<dbReference type="Pfam" id="PF00102">
    <property type="entry name" value="Y_phosphatase"/>
    <property type="match status" value="1"/>
</dbReference>
<sequence length="175" mass="19943">MLPRKDIESTWASFRPCKIKLSPDVATAAQVEAVQTEHTVDGFMGDLERIRCGNDSVLHEEFQILETWDSAREKNCTAAEKGRTRNRFVDILPNDDTRVILRGPDDYINASLIDVSFLENLSLLRPVIEMRKRVCTYLDILGWRQAAHVLGVGRHFLPKNLHTPTRDAHHPSTLL</sequence>
<protein>
    <recommendedName>
        <fullName evidence="1">Tyrosine-protein phosphatase domain-containing protein</fullName>
    </recommendedName>
</protein>
<dbReference type="GO" id="GO:0004725">
    <property type="term" value="F:protein tyrosine phosphatase activity"/>
    <property type="evidence" value="ECO:0007669"/>
    <property type="project" value="InterPro"/>
</dbReference>
<dbReference type="Gene3D" id="3.90.190.10">
    <property type="entry name" value="Protein tyrosine phosphatase superfamily"/>
    <property type="match status" value="1"/>
</dbReference>
<keyword evidence="3" id="KW-1185">Reference proteome</keyword>
<dbReference type="SUPFAM" id="SSF52799">
    <property type="entry name" value="(Phosphotyrosine protein) phosphatases II"/>
    <property type="match status" value="1"/>
</dbReference>
<dbReference type="STRING" id="29170.A0A368GA04"/>
<reference evidence="2 3" key="1">
    <citation type="submission" date="2014-10" db="EMBL/GenBank/DDBJ databases">
        <title>Draft genome of the hookworm Ancylostoma caninum.</title>
        <authorList>
            <person name="Mitreva M."/>
        </authorList>
    </citation>
    <scope>NUCLEOTIDE SEQUENCE [LARGE SCALE GENOMIC DNA]</scope>
    <source>
        <strain evidence="2 3">Baltimore</strain>
    </source>
</reference>
<accession>A0A368GA04</accession>
<dbReference type="Proteomes" id="UP000252519">
    <property type="component" value="Unassembled WGS sequence"/>
</dbReference>
<evidence type="ECO:0000313" key="3">
    <source>
        <dbReference type="Proteomes" id="UP000252519"/>
    </source>
</evidence>
<evidence type="ECO:0000259" key="1">
    <source>
        <dbReference type="Pfam" id="PF00102"/>
    </source>
</evidence>
<evidence type="ECO:0000313" key="2">
    <source>
        <dbReference type="EMBL" id="RCN40528.1"/>
    </source>
</evidence>
<gene>
    <name evidence="2" type="ORF">ANCCAN_13539</name>
</gene>
<dbReference type="InterPro" id="IPR000242">
    <property type="entry name" value="PTP_cat"/>
</dbReference>
<organism evidence="2 3">
    <name type="scientific">Ancylostoma caninum</name>
    <name type="common">Dog hookworm</name>
    <dbReference type="NCBI Taxonomy" id="29170"/>
    <lineage>
        <taxon>Eukaryota</taxon>
        <taxon>Metazoa</taxon>
        <taxon>Ecdysozoa</taxon>
        <taxon>Nematoda</taxon>
        <taxon>Chromadorea</taxon>
        <taxon>Rhabditida</taxon>
        <taxon>Rhabditina</taxon>
        <taxon>Rhabditomorpha</taxon>
        <taxon>Strongyloidea</taxon>
        <taxon>Ancylostomatidae</taxon>
        <taxon>Ancylostomatinae</taxon>
        <taxon>Ancylostoma</taxon>
    </lineage>
</organism>
<comment type="caution">
    <text evidence="2">The sequence shown here is derived from an EMBL/GenBank/DDBJ whole genome shotgun (WGS) entry which is preliminary data.</text>
</comment>
<feature type="domain" description="Tyrosine-protein phosphatase" evidence="1">
    <location>
        <begin position="84"/>
        <end position="116"/>
    </location>
</feature>
<dbReference type="AlphaFoldDB" id="A0A368GA04"/>
<proteinExistence type="predicted"/>
<dbReference type="OrthoDB" id="8609993at2759"/>
<name>A0A368GA04_ANCCA</name>
<dbReference type="InterPro" id="IPR029021">
    <property type="entry name" value="Prot-tyrosine_phosphatase-like"/>
</dbReference>